<feature type="compositionally biased region" description="Basic and acidic residues" evidence="2">
    <location>
        <begin position="445"/>
        <end position="455"/>
    </location>
</feature>
<keyword evidence="3" id="KW-0812">Transmembrane</keyword>
<feature type="domain" description="Nematode cuticle collagen N-terminal" evidence="4">
    <location>
        <begin position="7"/>
        <end position="57"/>
    </location>
</feature>
<evidence type="ECO:0000256" key="1">
    <source>
        <dbReference type="ARBA" id="ARBA00022737"/>
    </source>
</evidence>
<keyword evidence="6" id="KW-1185">Reference proteome</keyword>
<evidence type="ECO:0000313" key="5">
    <source>
        <dbReference type="EMBL" id="VDK74079.1"/>
    </source>
</evidence>
<gene>
    <name evidence="5" type="ORF">NLS_LOCUS2341</name>
</gene>
<feature type="compositionally biased region" description="Polar residues" evidence="2">
    <location>
        <begin position="160"/>
        <end position="169"/>
    </location>
</feature>
<dbReference type="Gene3D" id="1.20.5.320">
    <property type="entry name" value="6-Phosphogluconate Dehydrogenase, domain 3"/>
    <property type="match status" value="1"/>
</dbReference>
<dbReference type="Pfam" id="PF01484">
    <property type="entry name" value="Col_cuticle_N"/>
    <property type="match status" value="1"/>
</dbReference>
<dbReference type="Proteomes" id="UP000277928">
    <property type="component" value="Unassembled WGS sequence"/>
</dbReference>
<protein>
    <recommendedName>
        <fullName evidence="4">Nematode cuticle collagen N-terminal domain-containing protein</fullName>
    </recommendedName>
</protein>
<dbReference type="SMART" id="SM01088">
    <property type="entry name" value="Col_cuticle_N"/>
    <property type="match status" value="1"/>
</dbReference>
<reference evidence="5 6" key="1">
    <citation type="submission" date="2018-08" db="EMBL/GenBank/DDBJ databases">
        <authorList>
            <person name="Laetsch R D."/>
            <person name="Stevens L."/>
            <person name="Kumar S."/>
            <person name="Blaxter L. M."/>
        </authorList>
    </citation>
    <scope>NUCLEOTIDE SEQUENCE [LARGE SCALE GENOMIC DNA]</scope>
</reference>
<feature type="compositionally biased region" description="Low complexity" evidence="2">
    <location>
        <begin position="89"/>
        <end position="143"/>
    </location>
</feature>
<dbReference type="PANTHER" id="PTHR24637:SF393">
    <property type="entry name" value="CUTICLE COLLAGEN ROL-6"/>
    <property type="match status" value="1"/>
</dbReference>
<evidence type="ECO:0000313" key="6">
    <source>
        <dbReference type="Proteomes" id="UP000277928"/>
    </source>
</evidence>
<dbReference type="STRING" id="42156.A0A3P6SSF5"/>
<feature type="compositionally biased region" description="Basic and acidic residues" evidence="2">
    <location>
        <begin position="323"/>
        <end position="338"/>
    </location>
</feature>
<feature type="region of interest" description="Disordered" evidence="2">
    <location>
        <begin position="79"/>
        <end position="464"/>
    </location>
</feature>
<evidence type="ECO:0000259" key="4">
    <source>
        <dbReference type="SMART" id="SM01088"/>
    </source>
</evidence>
<evidence type="ECO:0000256" key="2">
    <source>
        <dbReference type="SAM" id="MobiDB-lite"/>
    </source>
</evidence>
<accession>A0A3P6SSF5</accession>
<keyword evidence="3" id="KW-1133">Transmembrane helix</keyword>
<dbReference type="EMBL" id="UYRX01000105">
    <property type="protein sequence ID" value="VDK74079.1"/>
    <property type="molecule type" value="Genomic_DNA"/>
</dbReference>
<evidence type="ECO:0000256" key="3">
    <source>
        <dbReference type="SAM" id="Phobius"/>
    </source>
</evidence>
<feature type="compositionally biased region" description="Pro residues" evidence="2">
    <location>
        <begin position="273"/>
        <end position="282"/>
    </location>
</feature>
<dbReference type="AlphaFoldDB" id="A0A3P6SSF5"/>
<dbReference type="OMA" id="CPGREGD"/>
<dbReference type="GO" id="GO:0060102">
    <property type="term" value="C:cuticular extracellular matrix"/>
    <property type="evidence" value="ECO:0007669"/>
    <property type="project" value="TreeGrafter"/>
</dbReference>
<dbReference type="InterPro" id="IPR008160">
    <property type="entry name" value="Collagen"/>
</dbReference>
<feature type="transmembrane region" description="Helical" evidence="3">
    <location>
        <begin position="6"/>
        <end position="28"/>
    </location>
</feature>
<feature type="compositionally biased region" description="Pro residues" evidence="2">
    <location>
        <begin position="306"/>
        <end position="318"/>
    </location>
</feature>
<dbReference type="PANTHER" id="PTHR24637">
    <property type="entry name" value="COLLAGEN"/>
    <property type="match status" value="1"/>
</dbReference>
<dbReference type="InterPro" id="IPR002486">
    <property type="entry name" value="Col_cuticle_N"/>
</dbReference>
<name>A0A3P6SSF5_LITSI</name>
<dbReference type="Pfam" id="PF01391">
    <property type="entry name" value="Collagen"/>
    <property type="match status" value="2"/>
</dbReference>
<feature type="compositionally biased region" description="Low complexity" evidence="2">
    <location>
        <begin position="373"/>
        <end position="385"/>
    </location>
</feature>
<feature type="compositionally biased region" description="Polar residues" evidence="2">
    <location>
        <begin position="181"/>
        <end position="215"/>
    </location>
</feature>
<feature type="compositionally biased region" description="Low complexity" evidence="2">
    <location>
        <begin position="284"/>
        <end position="305"/>
    </location>
</feature>
<sequence>MSVENATLGATVFSGATLLICLIAIAVIHNDVTSIWTEIDSEIVSFKMKTDDLWKEMIGLGAGTPSNRLRRQATYNNIYEKGKTGDNDGSSNGYESTSGTGNSNSYNSDSSDNSANNYGSSTSDSNYNGGSSSRSGDGYNLNGGNYGDVPPAIVTERHSNPYSGNSQGAPGSIPKMMDASGNANGKSYDSETFVSQTHGDSGSQPGRRFQPSSGSFIPPVCSLENTCPPGPPGPKGEKGVDGENGVPGKDGLDGIDAEDVQQEGPSGCFNCPEGPPGPPGVPGRPGIRGQRGPKGAPGFPGRDGNPGPPGDIGPPGPPGLDGKPGEPGEKGADAEKIVGRKGNRGPPGDQGPEGPPGDKGKDAPPGEPGPEGPVGQPGFQGPQGSDGEEGPEGPPGNSGKDAEYCPCPAREHHLHLASETSDDSESKTGEVQSMSDNESGGFGKADFENPDDRSKGYKSRRTLL</sequence>
<proteinExistence type="predicted"/>
<feature type="compositionally biased region" description="Polar residues" evidence="2">
    <location>
        <begin position="429"/>
        <end position="438"/>
    </location>
</feature>
<organism evidence="5 6">
    <name type="scientific">Litomosoides sigmodontis</name>
    <name type="common">Filarial nematode worm</name>
    <dbReference type="NCBI Taxonomy" id="42156"/>
    <lineage>
        <taxon>Eukaryota</taxon>
        <taxon>Metazoa</taxon>
        <taxon>Ecdysozoa</taxon>
        <taxon>Nematoda</taxon>
        <taxon>Chromadorea</taxon>
        <taxon>Rhabditida</taxon>
        <taxon>Spirurina</taxon>
        <taxon>Spiruromorpha</taxon>
        <taxon>Filarioidea</taxon>
        <taxon>Onchocercidae</taxon>
        <taxon>Litomosoides</taxon>
    </lineage>
</organism>
<keyword evidence="1" id="KW-0677">Repeat</keyword>
<dbReference type="OrthoDB" id="6380629at2759"/>
<dbReference type="GO" id="GO:0042329">
    <property type="term" value="F:structural constituent of collagen and cuticulin-based cuticle"/>
    <property type="evidence" value="ECO:0007669"/>
    <property type="project" value="TreeGrafter"/>
</dbReference>
<keyword evidence="3" id="KW-0472">Membrane</keyword>